<feature type="domain" description="GspL periplasmic" evidence="12">
    <location>
        <begin position="264"/>
        <end position="406"/>
    </location>
</feature>
<gene>
    <name evidence="13" type="primary">gspL</name>
    <name evidence="13" type="ORF">PSQ39_02095</name>
</gene>
<comment type="subcellular location">
    <subcellularLocation>
        <location evidence="1">Cell inner membrane</location>
        <topology evidence="1">Single-pass membrane protein</topology>
    </subcellularLocation>
</comment>
<sequence length="408" mass="44015">MSTLIVHLPALPPTASTEWPYLLTPDGQTVAQQGAAVAHLLPAVTRPAEVVAVVPVQQLSWQAVTLPRGTHAASPRLQAVLEGLLEERLLDEPSQLHLALGPATEGDTPRWVAVCDQAWLRACVQALEAAGRHVTRIVPELWPASAAEGPVLRALAPPSDLLRPAWWVATGLGPHSPMQSLPLNPQTTLPAWPEEAELLAEPAVAALAEKALGRPVRLETPATRWLAAAASPWELAQHSFASGQRQRLGRQVQRGLQAAWLSPAWRPVRWGLGVLLLAQVAGLNAWAWKENQTLRQRQTDIRQTLTQTFPQVQVVVDAPLQMAREVSALRQATGQAAGDDLESLLGAAALAAPPGRSASGIEFSAGELRLKSLNLSAEEGSQTLERLRQRGYSGRLEADQLTLRQEPR</sequence>
<evidence type="ECO:0000256" key="3">
    <source>
        <dbReference type="ARBA" id="ARBA00022448"/>
    </source>
</evidence>
<keyword evidence="6" id="KW-0812">Transmembrane</keyword>
<keyword evidence="14" id="KW-1185">Reference proteome</keyword>
<evidence type="ECO:0000256" key="5">
    <source>
        <dbReference type="ARBA" id="ARBA00022519"/>
    </source>
</evidence>
<dbReference type="Proteomes" id="UP001528672">
    <property type="component" value="Unassembled WGS sequence"/>
</dbReference>
<name>A0ABT5MA00_9BURK</name>
<evidence type="ECO:0000256" key="10">
    <source>
        <dbReference type="SAM" id="MobiDB-lite"/>
    </source>
</evidence>
<evidence type="ECO:0000256" key="1">
    <source>
        <dbReference type="ARBA" id="ARBA00004377"/>
    </source>
</evidence>
<keyword evidence="8" id="KW-1133">Transmembrane helix</keyword>
<dbReference type="EMBL" id="JAQSIO010000001">
    <property type="protein sequence ID" value="MDD0813413.1"/>
    <property type="molecule type" value="Genomic_DNA"/>
</dbReference>
<reference evidence="13 14" key="1">
    <citation type="submission" date="2023-02" db="EMBL/GenBank/DDBJ databases">
        <title>Bacterial whole genome sequence for Curvibacter sp. HBC28.</title>
        <authorList>
            <person name="Le V."/>
            <person name="Ko S.-R."/>
            <person name="Ahn C.-Y."/>
            <person name="Oh H.-M."/>
        </authorList>
    </citation>
    <scope>NUCLEOTIDE SEQUENCE [LARGE SCALE GENOMIC DNA]</scope>
    <source>
        <strain evidence="13 14">HBC28</strain>
    </source>
</reference>
<keyword evidence="3" id="KW-0813">Transport</keyword>
<proteinExistence type="inferred from homology"/>
<protein>
    <submittedName>
        <fullName evidence="13">Type II secretion system protein GspL</fullName>
    </submittedName>
</protein>
<evidence type="ECO:0000259" key="11">
    <source>
        <dbReference type="Pfam" id="PF05134"/>
    </source>
</evidence>
<evidence type="ECO:0000256" key="6">
    <source>
        <dbReference type="ARBA" id="ARBA00022692"/>
    </source>
</evidence>
<comment type="caution">
    <text evidence="13">The sequence shown here is derived from an EMBL/GenBank/DDBJ whole genome shotgun (WGS) entry which is preliminary data.</text>
</comment>
<dbReference type="NCBIfam" id="TIGR01709">
    <property type="entry name" value="typeII_sec_gspL"/>
    <property type="match status" value="1"/>
</dbReference>
<evidence type="ECO:0000256" key="4">
    <source>
        <dbReference type="ARBA" id="ARBA00022475"/>
    </source>
</evidence>
<dbReference type="Pfam" id="PF05134">
    <property type="entry name" value="T2SSL"/>
    <property type="match status" value="1"/>
</dbReference>
<evidence type="ECO:0000256" key="9">
    <source>
        <dbReference type="ARBA" id="ARBA00023136"/>
    </source>
</evidence>
<evidence type="ECO:0000313" key="14">
    <source>
        <dbReference type="Proteomes" id="UP001528672"/>
    </source>
</evidence>
<dbReference type="InterPro" id="IPR024230">
    <property type="entry name" value="GspL_cyto_dom"/>
</dbReference>
<evidence type="ECO:0000256" key="8">
    <source>
        <dbReference type="ARBA" id="ARBA00022989"/>
    </source>
</evidence>
<evidence type="ECO:0000256" key="2">
    <source>
        <dbReference type="ARBA" id="ARBA00005318"/>
    </source>
</evidence>
<keyword evidence="7" id="KW-0653">Protein transport</keyword>
<accession>A0ABT5MA00</accession>
<dbReference type="RefSeq" id="WP_273924936.1">
    <property type="nucleotide sequence ID" value="NZ_JAQSIO010000001.1"/>
</dbReference>
<keyword evidence="4" id="KW-1003">Cell membrane</keyword>
<keyword evidence="9" id="KW-0472">Membrane</keyword>
<organism evidence="13 14">
    <name type="scientific">Curvibacter microcysteis</name>
    <dbReference type="NCBI Taxonomy" id="3026419"/>
    <lineage>
        <taxon>Bacteria</taxon>
        <taxon>Pseudomonadati</taxon>
        <taxon>Pseudomonadota</taxon>
        <taxon>Betaproteobacteria</taxon>
        <taxon>Burkholderiales</taxon>
        <taxon>Comamonadaceae</taxon>
        <taxon>Curvibacter</taxon>
    </lineage>
</organism>
<comment type="similarity">
    <text evidence="2">Belongs to the GSP L family.</text>
</comment>
<dbReference type="InterPro" id="IPR043129">
    <property type="entry name" value="ATPase_NBD"/>
</dbReference>
<dbReference type="Pfam" id="PF12693">
    <property type="entry name" value="GspL_C"/>
    <property type="match status" value="1"/>
</dbReference>
<dbReference type="Gene3D" id="3.30.420.380">
    <property type="match status" value="1"/>
</dbReference>
<dbReference type="InterPro" id="IPR025691">
    <property type="entry name" value="GspL_pp_dom"/>
</dbReference>
<evidence type="ECO:0000259" key="12">
    <source>
        <dbReference type="Pfam" id="PF12693"/>
    </source>
</evidence>
<dbReference type="SUPFAM" id="SSF53067">
    <property type="entry name" value="Actin-like ATPase domain"/>
    <property type="match status" value="1"/>
</dbReference>
<keyword evidence="5" id="KW-0997">Cell inner membrane</keyword>
<evidence type="ECO:0000313" key="13">
    <source>
        <dbReference type="EMBL" id="MDD0813413.1"/>
    </source>
</evidence>
<dbReference type="InterPro" id="IPR007812">
    <property type="entry name" value="T2SS_protein-GspL"/>
</dbReference>
<feature type="region of interest" description="Disordered" evidence="10">
    <location>
        <begin position="386"/>
        <end position="408"/>
    </location>
</feature>
<feature type="domain" description="GspL cytoplasmic actin-ATPase-like" evidence="11">
    <location>
        <begin position="14"/>
        <end position="140"/>
    </location>
</feature>
<evidence type="ECO:0000256" key="7">
    <source>
        <dbReference type="ARBA" id="ARBA00022927"/>
    </source>
</evidence>